<dbReference type="Gene3D" id="3.30.160.100">
    <property type="entry name" value="Ribosome hibernation promotion factor-like"/>
    <property type="match status" value="1"/>
</dbReference>
<dbReference type="RefSeq" id="WP_045163045.1">
    <property type="nucleotide sequence ID" value="NZ_JYHV01000029.1"/>
</dbReference>
<reference evidence="1 2" key="1">
    <citation type="submission" date="2015-02" db="EMBL/GenBank/DDBJ databases">
        <title>Draft genome sequence of Pseudomonas stutzeri NT0128 isolated from wheat (Triticum turgidum) rhizosphere.</title>
        <authorList>
            <person name="Tovi N."/>
            <person name="Frenk S."/>
            <person name="Hadar Y."/>
            <person name="Minz D."/>
        </authorList>
    </citation>
    <scope>NUCLEOTIDE SEQUENCE [LARGE SCALE GENOMIC DNA]</scope>
    <source>
        <strain evidence="1 2">NT0128</strain>
    </source>
</reference>
<dbReference type="SUPFAM" id="SSF69754">
    <property type="entry name" value="Ribosome binding protein Y (YfiA homologue)"/>
    <property type="match status" value="1"/>
</dbReference>
<proteinExistence type="predicted"/>
<comment type="caution">
    <text evidence="1">The sequence shown here is derived from an EMBL/GenBank/DDBJ whole genome shotgun (WGS) entry which is preliminary data.</text>
</comment>
<name>A0A0D9AI93_STUST</name>
<protein>
    <submittedName>
        <fullName evidence="1">Ribosomal subunit interface protein</fullName>
    </submittedName>
</protein>
<dbReference type="EMBL" id="JYHV01000029">
    <property type="protein sequence ID" value="KJH80419.1"/>
    <property type="molecule type" value="Genomic_DNA"/>
</dbReference>
<dbReference type="PATRIC" id="fig|316.101.peg.3800"/>
<dbReference type="InterPro" id="IPR003489">
    <property type="entry name" value="RHF/RaiA"/>
</dbReference>
<accession>A0A0D9AI93</accession>
<sequence>MQIQVHSDNHIEGSARLVDWVSGNVADKLDRFDDEVTRVVVHLNDENGVKAGAHDKRCQIEARPKGQQPVSVTHKAASLELAVDGAIDKLNNALKHQFGKLRSKRVSAPTPIEGETLEVEGRDALLEEDFLADEQLRTS</sequence>
<gene>
    <name evidence="1" type="ORF">UF78_15170</name>
</gene>
<evidence type="ECO:0000313" key="1">
    <source>
        <dbReference type="EMBL" id="KJH80419.1"/>
    </source>
</evidence>
<organism evidence="1 2">
    <name type="scientific">Stutzerimonas stutzeri</name>
    <name type="common">Pseudomonas stutzeri</name>
    <dbReference type="NCBI Taxonomy" id="316"/>
    <lineage>
        <taxon>Bacteria</taxon>
        <taxon>Pseudomonadati</taxon>
        <taxon>Pseudomonadota</taxon>
        <taxon>Gammaproteobacteria</taxon>
        <taxon>Pseudomonadales</taxon>
        <taxon>Pseudomonadaceae</taxon>
        <taxon>Stutzerimonas</taxon>
    </lineage>
</organism>
<dbReference type="Proteomes" id="UP000032487">
    <property type="component" value="Unassembled WGS sequence"/>
</dbReference>
<dbReference type="OrthoDB" id="121633at2"/>
<dbReference type="Pfam" id="PF02482">
    <property type="entry name" value="Ribosomal_S30AE"/>
    <property type="match status" value="1"/>
</dbReference>
<dbReference type="InterPro" id="IPR036567">
    <property type="entry name" value="RHF-like"/>
</dbReference>
<evidence type="ECO:0000313" key="2">
    <source>
        <dbReference type="Proteomes" id="UP000032487"/>
    </source>
</evidence>
<dbReference type="AlphaFoldDB" id="A0A0D9AI93"/>